<proteinExistence type="predicted"/>
<organism evidence="1 2">
    <name type="scientific">Rhodococcus globerulus</name>
    <dbReference type="NCBI Taxonomy" id="33008"/>
    <lineage>
        <taxon>Bacteria</taxon>
        <taxon>Bacillati</taxon>
        <taxon>Actinomycetota</taxon>
        <taxon>Actinomycetes</taxon>
        <taxon>Mycobacteriales</taxon>
        <taxon>Nocardiaceae</taxon>
        <taxon>Rhodococcus</taxon>
    </lineage>
</organism>
<evidence type="ECO:0000313" key="2">
    <source>
        <dbReference type="Proteomes" id="UP001185927"/>
    </source>
</evidence>
<dbReference type="EMBL" id="JAWLKB010000003">
    <property type="protein sequence ID" value="MDV6266682.1"/>
    <property type="molecule type" value="Genomic_DNA"/>
</dbReference>
<dbReference type="RefSeq" id="WP_045064453.1">
    <property type="nucleotide sequence ID" value="NZ_JAWLKB010000003.1"/>
</dbReference>
<reference evidence="1 2" key="1">
    <citation type="submission" date="2023-10" db="EMBL/GenBank/DDBJ databases">
        <title>Development of a sustainable strategy for remediation of hydrocarbon-contaminated territories based on the waste exchange concept.</title>
        <authorList>
            <person name="Krivoruchko A."/>
        </authorList>
    </citation>
    <scope>NUCLEOTIDE SEQUENCE [LARGE SCALE GENOMIC DNA]</scope>
    <source>
        <strain evidence="1 2">IEGM 1203</strain>
    </source>
</reference>
<protein>
    <recommendedName>
        <fullName evidence="3">DUF465 domain-containing protein</fullName>
    </recommendedName>
</protein>
<dbReference type="Proteomes" id="UP001185927">
    <property type="component" value="Unassembled WGS sequence"/>
</dbReference>
<keyword evidence="2" id="KW-1185">Reference proteome</keyword>
<sequence>MASPSYLHNTTNDELARMVTALTEELWILRDRVMTLEQVLDDTKVITVEDIDLHEPATALDTRLRRERQRLIHKVLGAPLAIAR</sequence>
<name>A0ABU4BR31_RHOGO</name>
<evidence type="ECO:0008006" key="3">
    <source>
        <dbReference type="Google" id="ProtNLM"/>
    </source>
</evidence>
<gene>
    <name evidence="1" type="ORF">R3Q16_08710</name>
</gene>
<accession>A0ABU4BR31</accession>
<comment type="caution">
    <text evidence="1">The sequence shown here is derived from an EMBL/GenBank/DDBJ whole genome shotgun (WGS) entry which is preliminary data.</text>
</comment>
<evidence type="ECO:0000313" key="1">
    <source>
        <dbReference type="EMBL" id="MDV6266682.1"/>
    </source>
</evidence>